<dbReference type="InterPro" id="IPR045249">
    <property type="entry name" value="HARBI1-like"/>
</dbReference>
<evidence type="ECO:0000256" key="3">
    <source>
        <dbReference type="ARBA" id="ARBA00006958"/>
    </source>
</evidence>
<feature type="domain" description="DDE Tnp4" evidence="8">
    <location>
        <begin position="16"/>
        <end position="85"/>
    </location>
</feature>
<keyword evidence="6" id="KW-0378">Hydrolase</keyword>
<keyword evidence="9" id="KW-0456">Lyase</keyword>
<dbReference type="Pfam" id="PF13359">
    <property type="entry name" value="DDE_Tnp_4"/>
    <property type="match status" value="1"/>
</dbReference>
<keyword evidence="4" id="KW-0540">Nuclease</keyword>
<dbReference type="EC" id="4.1.1.39" evidence="9"/>
<protein>
    <submittedName>
        <fullName evidence="9">Putative nuclease HARBI1 isoform X1</fullName>
        <ecNumber evidence="9">4.1.1.39</ecNumber>
    </submittedName>
</protein>
<evidence type="ECO:0000259" key="8">
    <source>
        <dbReference type="Pfam" id="PF13359"/>
    </source>
</evidence>
<dbReference type="GO" id="GO:0004518">
    <property type="term" value="F:nuclease activity"/>
    <property type="evidence" value="ECO:0007669"/>
    <property type="project" value="UniProtKB-KW"/>
</dbReference>
<dbReference type="InterPro" id="IPR027806">
    <property type="entry name" value="HARBI1_dom"/>
</dbReference>
<keyword evidence="5" id="KW-0479">Metal-binding</keyword>
<evidence type="ECO:0000256" key="6">
    <source>
        <dbReference type="ARBA" id="ARBA00022801"/>
    </source>
</evidence>
<evidence type="ECO:0000313" key="9">
    <source>
        <dbReference type="EMBL" id="MPA48239.1"/>
    </source>
</evidence>
<organism evidence="9">
    <name type="scientific">Davidia involucrata</name>
    <name type="common">Dove tree</name>
    <dbReference type="NCBI Taxonomy" id="16924"/>
    <lineage>
        <taxon>Eukaryota</taxon>
        <taxon>Viridiplantae</taxon>
        <taxon>Streptophyta</taxon>
        <taxon>Embryophyta</taxon>
        <taxon>Tracheophyta</taxon>
        <taxon>Spermatophyta</taxon>
        <taxon>Magnoliopsida</taxon>
        <taxon>eudicotyledons</taxon>
        <taxon>Gunneridae</taxon>
        <taxon>Pentapetalae</taxon>
        <taxon>asterids</taxon>
        <taxon>Cornales</taxon>
        <taxon>Nyssaceae</taxon>
        <taxon>Davidia</taxon>
    </lineage>
</organism>
<keyword evidence="7" id="KW-0539">Nucleus</keyword>
<sequence>MLVTQMVKVFLAPFRNQLYHLSLWRNGPAPTNSEEFFNLNHSAACNVIERCFGLLKLRWAVLRSSSFFPIKSQNRIVTPCCLVHNLIRREMPVDPIEDQLEDTLPHPEIEGDLIDIIDTSNQWTKWRNNLAQQMYADWLANRGY</sequence>
<proteinExistence type="inferred from homology"/>
<dbReference type="GO" id="GO:0005634">
    <property type="term" value="C:nucleus"/>
    <property type="evidence" value="ECO:0007669"/>
    <property type="project" value="UniProtKB-SubCell"/>
</dbReference>
<name>A0A5B6ZV68_DAVIN</name>
<dbReference type="PANTHER" id="PTHR22930">
    <property type="match status" value="1"/>
</dbReference>
<evidence type="ECO:0000256" key="1">
    <source>
        <dbReference type="ARBA" id="ARBA00001968"/>
    </source>
</evidence>
<evidence type="ECO:0000256" key="4">
    <source>
        <dbReference type="ARBA" id="ARBA00022722"/>
    </source>
</evidence>
<evidence type="ECO:0000256" key="7">
    <source>
        <dbReference type="ARBA" id="ARBA00023242"/>
    </source>
</evidence>
<comment type="subcellular location">
    <subcellularLocation>
        <location evidence="2">Nucleus</location>
    </subcellularLocation>
</comment>
<dbReference type="EMBL" id="GHES01017680">
    <property type="protein sequence ID" value="MPA48239.1"/>
    <property type="molecule type" value="Transcribed_RNA"/>
</dbReference>
<evidence type="ECO:0000256" key="2">
    <source>
        <dbReference type="ARBA" id="ARBA00004123"/>
    </source>
</evidence>
<dbReference type="GO" id="GO:0016984">
    <property type="term" value="F:ribulose-bisphosphate carboxylase activity"/>
    <property type="evidence" value="ECO:0007669"/>
    <property type="project" value="UniProtKB-EC"/>
</dbReference>
<comment type="similarity">
    <text evidence="3">Belongs to the HARBI1 family.</text>
</comment>
<dbReference type="GO" id="GO:0046872">
    <property type="term" value="F:metal ion binding"/>
    <property type="evidence" value="ECO:0007669"/>
    <property type="project" value="UniProtKB-KW"/>
</dbReference>
<dbReference type="GO" id="GO:0016787">
    <property type="term" value="F:hydrolase activity"/>
    <property type="evidence" value="ECO:0007669"/>
    <property type="project" value="UniProtKB-KW"/>
</dbReference>
<gene>
    <name evidence="9" type="ORF">Din_017680</name>
</gene>
<evidence type="ECO:0000256" key="5">
    <source>
        <dbReference type="ARBA" id="ARBA00022723"/>
    </source>
</evidence>
<reference evidence="9" key="1">
    <citation type="submission" date="2019-08" db="EMBL/GenBank/DDBJ databases">
        <title>Reference gene set and small RNA set construction with multiple tissues from Davidia involucrata Baill.</title>
        <authorList>
            <person name="Yang H."/>
            <person name="Zhou C."/>
            <person name="Li G."/>
            <person name="Wang J."/>
            <person name="Gao P."/>
            <person name="Wang M."/>
            <person name="Wang R."/>
            <person name="Zhao Y."/>
        </authorList>
    </citation>
    <scope>NUCLEOTIDE SEQUENCE</scope>
    <source>
        <tissue evidence="9">Mixed with DoveR01_LX</tissue>
    </source>
</reference>
<accession>A0A5B6ZV68</accession>
<comment type="cofactor">
    <cofactor evidence="1">
        <name>a divalent metal cation</name>
        <dbReference type="ChEBI" id="CHEBI:60240"/>
    </cofactor>
</comment>
<dbReference type="AlphaFoldDB" id="A0A5B6ZV68"/>
<dbReference type="PANTHER" id="PTHR22930:SF281">
    <property type="entry name" value="NUCLEASE"/>
    <property type="match status" value="1"/>
</dbReference>